<proteinExistence type="inferred from homology"/>
<dbReference type="InterPro" id="IPR050108">
    <property type="entry name" value="CDK"/>
</dbReference>
<dbReference type="FunFam" id="1.10.510.10:FF:000523">
    <property type="entry name" value="Serine/threonine-protein kinase PITSLRE"/>
    <property type="match status" value="1"/>
</dbReference>
<feature type="compositionally biased region" description="Basic and acidic residues" evidence="10">
    <location>
        <begin position="68"/>
        <end position="119"/>
    </location>
</feature>
<feature type="compositionally biased region" description="Acidic residues" evidence="10">
    <location>
        <begin position="455"/>
        <end position="488"/>
    </location>
</feature>
<dbReference type="GO" id="GO:0005634">
    <property type="term" value="C:nucleus"/>
    <property type="evidence" value="ECO:0007669"/>
    <property type="project" value="TreeGrafter"/>
</dbReference>
<evidence type="ECO:0000256" key="3">
    <source>
        <dbReference type="ARBA" id="ARBA00022527"/>
    </source>
</evidence>
<dbReference type="Pfam" id="PF00069">
    <property type="entry name" value="Pkinase"/>
    <property type="match status" value="1"/>
</dbReference>
<comment type="caution">
    <text evidence="12">The sequence shown here is derived from an EMBL/GenBank/DDBJ whole genome shotgun (WGS) entry which is preliminary data.</text>
</comment>
<accession>A0A0L0C6M8</accession>
<dbReference type="Proteomes" id="UP000037069">
    <property type="component" value="Unassembled WGS sequence"/>
</dbReference>
<evidence type="ECO:0000256" key="9">
    <source>
        <dbReference type="ARBA" id="ARBA00048367"/>
    </source>
</evidence>
<dbReference type="PROSITE" id="PS50011">
    <property type="entry name" value="PROTEIN_KINASE_DOM"/>
    <property type="match status" value="1"/>
</dbReference>
<evidence type="ECO:0000313" key="12">
    <source>
        <dbReference type="EMBL" id="KNC27882.1"/>
    </source>
</evidence>
<dbReference type="EMBL" id="JRES01000836">
    <property type="protein sequence ID" value="KNC27882.1"/>
    <property type="molecule type" value="Genomic_DNA"/>
</dbReference>
<dbReference type="OMA" id="HRYEYRN"/>
<dbReference type="Gene3D" id="3.30.200.20">
    <property type="entry name" value="Phosphorylase Kinase, domain 1"/>
    <property type="match status" value="1"/>
</dbReference>
<feature type="region of interest" description="Disordered" evidence="10">
    <location>
        <begin position="28"/>
        <end position="119"/>
    </location>
</feature>
<feature type="compositionally biased region" description="Basic residues" evidence="10">
    <location>
        <begin position="615"/>
        <end position="655"/>
    </location>
</feature>
<feature type="compositionally biased region" description="Basic residues" evidence="10">
    <location>
        <begin position="160"/>
        <end position="175"/>
    </location>
</feature>
<dbReference type="PANTHER" id="PTHR24056">
    <property type="entry name" value="CELL DIVISION PROTEIN KINASE"/>
    <property type="match status" value="1"/>
</dbReference>
<dbReference type="GO" id="GO:0007346">
    <property type="term" value="P:regulation of mitotic cell cycle"/>
    <property type="evidence" value="ECO:0007669"/>
    <property type="project" value="TreeGrafter"/>
</dbReference>
<dbReference type="InterPro" id="IPR008271">
    <property type="entry name" value="Ser/Thr_kinase_AS"/>
</dbReference>
<feature type="compositionally biased region" description="Basic and acidic residues" evidence="10">
    <location>
        <begin position="365"/>
        <end position="378"/>
    </location>
</feature>
<feature type="compositionally biased region" description="Basic residues" evidence="10">
    <location>
        <begin position="56"/>
        <end position="67"/>
    </location>
</feature>
<dbReference type="GO" id="GO:0004693">
    <property type="term" value="F:cyclin-dependent protein serine/threonine kinase activity"/>
    <property type="evidence" value="ECO:0007669"/>
    <property type="project" value="UniProtKB-EC"/>
</dbReference>
<evidence type="ECO:0000256" key="4">
    <source>
        <dbReference type="ARBA" id="ARBA00022679"/>
    </source>
</evidence>
<feature type="domain" description="Protein kinase" evidence="11">
    <location>
        <begin position="726"/>
        <end position="1019"/>
    </location>
</feature>
<evidence type="ECO:0000256" key="10">
    <source>
        <dbReference type="SAM" id="MobiDB-lite"/>
    </source>
</evidence>
<reference evidence="12 13" key="1">
    <citation type="journal article" date="2015" name="Nat. Commun.">
        <title>Lucilia cuprina genome unlocks parasitic fly biology to underpin future interventions.</title>
        <authorList>
            <person name="Anstead C.A."/>
            <person name="Korhonen P.K."/>
            <person name="Young N.D."/>
            <person name="Hall R.S."/>
            <person name="Jex A.R."/>
            <person name="Murali S.C."/>
            <person name="Hughes D.S."/>
            <person name="Lee S.F."/>
            <person name="Perry T."/>
            <person name="Stroehlein A.J."/>
            <person name="Ansell B.R."/>
            <person name="Breugelmans B."/>
            <person name="Hofmann A."/>
            <person name="Qu J."/>
            <person name="Dugan S."/>
            <person name="Lee S.L."/>
            <person name="Chao H."/>
            <person name="Dinh H."/>
            <person name="Han Y."/>
            <person name="Doddapaneni H.V."/>
            <person name="Worley K.C."/>
            <person name="Muzny D.M."/>
            <person name="Ioannidis P."/>
            <person name="Waterhouse R.M."/>
            <person name="Zdobnov E.M."/>
            <person name="James P.J."/>
            <person name="Bagnall N.H."/>
            <person name="Kotze A.C."/>
            <person name="Gibbs R.A."/>
            <person name="Richards S."/>
            <person name="Batterham P."/>
            <person name="Gasser R.B."/>
        </authorList>
    </citation>
    <scope>NUCLEOTIDE SEQUENCE [LARGE SCALE GENOMIC DNA]</scope>
    <source>
        <strain evidence="12 13">LS</strain>
        <tissue evidence="12">Full body</tissue>
    </source>
</reference>
<name>A0A0L0C6M8_LUCCU</name>
<evidence type="ECO:0000256" key="1">
    <source>
        <dbReference type="ARBA" id="ARBA00006485"/>
    </source>
</evidence>
<dbReference type="PROSITE" id="PS00108">
    <property type="entry name" value="PROTEIN_KINASE_ST"/>
    <property type="match status" value="1"/>
</dbReference>
<keyword evidence="7" id="KW-0067">ATP-binding</keyword>
<evidence type="ECO:0000256" key="8">
    <source>
        <dbReference type="ARBA" id="ARBA00047811"/>
    </source>
</evidence>
<keyword evidence="3" id="KW-0723">Serine/threonine-protein kinase</keyword>
<feature type="compositionally biased region" description="Low complexity" evidence="10">
    <location>
        <begin position="605"/>
        <end position="614"/>
    </location>
</feature>
<keyword evidence="5" id="KW-0547">Nucleotide-binding</keyword>
<evidence type="ECO:0000256" key="6">
    <source>
        <dbReference type="ARBA" id="ARBA00022777"/>
    </source>
</evidence>
<feature type="compositionally biased region" description="Basic residues" evidence="10">
    <location>
        <begin position="584"/>
        <end position="604"/>
    </location>
</feature>
<dbReference type="PANTHER" id="PTHR24056:SF107">
    <property type="entry name" value="CYCLIN-DEPENDENT KINASE 11A-RELATED"/>
    <property type="match status" value="1"/>
</dbReference>
<feature type="compositionally biased region" description="Basic and acidic residues" evidence="10">
    <location>
        <begin position="387"/>
        <end position="413"/>
    </location>
</feature>
<feature type="compositionally biased region" description="Basic residues" evidence="10">
    <location>
        <begin position="326"/>
        <end position="339"/>
    </location>
</feature>
<comment type="similarity">
    <text evidence="1">Belongs to the protein kinase superfamily. CMGC Ser/Thr protein kinase family. CDC2/CDKX subfamily.</text>
</comment>
<dbReference type="FunFam" id="3.30.200.20:FF:000054">
    <property type="entry name" value="Cyclin-dependent kinase 11B"/>
    <property type="match status" value="1"/>
</dbReference>
<sequence length="1114" mass="128227">MYFSFFLNKTLKKQQKNICIFLYSGEEDTDSLDIKPPQAHVSRDSSSSRRKEKSKDKKHSKERRHKERYADAGGGRDKEKDYHRDSRQVERRSDVERKEIRRGNGEERYQLQKSGYDREDYMAGGEKRYHKHYDDAATGSRGSANVYHGSYHGHQEHQYQHHHHQQQQHHHHHHAQMQMQHRQRQDYYEHRRQQDYHHPLPTDYHSQRHHQQQHNQAYEVSRGGAQKYHDHEMEKRKYGSYDQAKDPESLEQDLRSRLLSKRHKYVKDDSAEEVGVARDDSYERLYEEREHERNSKIERRKARRLKGRDAIIEVVDSPDAEENLRHSQRKKHKRHKEKHEKRTALDDIIPPKNAAAITAPPPVAAEKRRSPEDPELIARRAKLLAAEQEKEKRKEIARKELEARRELRRDRALDTLSPTAVAASVTAGLNVQIKRKKSDEEEKAKRKRLKKSKDSEEDDDEDEERDEEDDEDASDSSDDDSRDDEEDSVSNSGSDSDHSNYKKSKSKKKKRANHSDGEVSLPESPLSIGELSKSPNKSSKKKAKKKKHSAKSKYSDDEDNEEEEEKHNKRSSRSNSISLSPSRSRSRTRSHTPAHSRSRSRSRSSHSSLTASSRSRSRSRSSVRSRSRSRSHSSSRSRSRSRTSRSRSLSKSRSRSRSDSRTRSEERDMKANSRKEEKESKDKLSSSEVDKRNHEDAEDLPAMDDKGNPLPNYYPGIQGCRSVEEFQCLNRIEEGTYGVVYRAKDKRTNEIVALKRLKMEKEKEGFPITSLREINTLLKGQHPNIVTVREIVVGSNMDKIFIVMDYVEHDLKSLMETMKAKKQSFFPGEIKCLTQQLLRAVGHLHDNWILHRDLKTSNLLLSHKGILKVGDFGLAREYGSPLKKYTSLVVTLWYRAPELLLCSPEYSTPIDIWSVGCIFAEFLQMAPIFPGKSEVDELNRIFKELGTPNEKIWPGYNQLPAVKNMLSQNSQFADYPVSSLRKHFADKTSEAGIDLLQGLLTYDPKQRLSADTALKHQYFKELPVPIDPSMFPTWPAKSELGARKALASSPKPPSGGSQFKQLGKDDLAGTGSGGKIISGIITGNKKTSANTGFVLNAGIDQRQLAMGPGFNLKF</sequence>
<comment type="catalytic activity">
    <reaction evidence="9">
        <text>L-seryl-[protein] + ATP = O-phospho-L-seryl-[protein] + ADP + H(+)</text>
        <dbReference type="Rhea" id="RHEA:17989"/>
        <dbReference type="Rhea" id="RHEA-COMP:9863"/>
        <dbReference type="Rhea" id="RHEA-COMP:11604"/>
        <dbReference type="ChEBI" id="CHEBI:15378"/>
        <dbReference type="ChEBI" id="CHEBI:29999"/>
        <dbReference type="ChEBI" id="CHEBI:30616"/>
        <dbReference type="ChEBI" id="CHEBI:83421"/>
        <dbReference type="ChEBI" id="CHEBI:456216"/>
        <dbReference type="EC" id="2.7.11.22"/>
    </reaction>
</comment>
<organism evidence="12 13">
    <name type="scientific">Lucilia cuprina</name>
    <name type="common">Green bottle fly</name>
    <name type="synonym">Australian sheep blowfly</name>
    <dbReference type="NCBI Taxonomy" id="7375"/>
    <lineage>
        <taxon>Eukaryota</taxon>
        <taxon>Metazoa</taxon>
        <taxon>Ecdysozoa</taxon>
        <taxon>Arthropoda</taxon>
        <taxon>Hexapoda</taxon>
        <taxon>Insecta</taxon>
        <taxon>Pterygota</taxon>
        <taxon>Neoptera</taxon>
        <taxon>Endopterygota</taxon>
        <taxon>Diptera</taxon>
        <taxon>Brachycera</taxon>
        <taxon>Muscomorpha</taxon>
        <taxon>Oestroidea</taxon>
        <taxon>Calliphoridae</taxon>
        <taxon>Luciliinae</taxon>
        <taxon>Lucilia</taxon>
    </lineage>
</organism>
<dbReference type="OrthoDB" id="647at2759"/>
<dbReference type="AlphaFoldDB" id="A0A0L0C6M8"/>
<evidence type="ECO:0000256" key="7">
    <source>
        <dbReference type="ARBA" id="ARBA00022840"/>
    </source>
</evidence>
<dbReference type="GO" id="GO:0005524">
    <property type="term" value="F:ATP binding"/>
    <property type="evidence" value="ECO:0007669"/>
    <property type="project" value="UniProtKB-KW"/>
</dbReference>
<comment type="catalytic activity">
    <reaction evidence="8">
        <text>L-threonyl-[protein] + ATP = O-phospho-L-threonyl-[protein] + ADP + H(+)</text>
        <dbReference type="Rhea" id="RHEA:46608"/>
        <dbReference type="Rhea" id="RHEA-COMP:11060"/>
        <dbReference type="Rhea" id="RHEA-COMP:11605"/>
        <dbReference type="ChEBI" id="CHEBI:15378"/>
        <dbReference type="ChEBI" id="CHEBI:30013"/>
        <dbReference type="ChEBI" id="CHEBI:30616"/>
        <dbReference type="ChEBI" id="CHEBI:61977"/>
        <dbReference type="ChEBI" id="CHEBI:456216"/>
        <dbReference type="EC" id="2.7.11.22"/>
    </reaction>
</comment>
<evidence type="ECO:0000259" key="11">
    <source>
        <dbReference type="PROSITE" id="PS50011"/>
    </source>
</evidence>
<feature type="compositionally biased region" description="Basic residues" evidence="10">
    <location>
        <begin position="538"/>
        <end position="551"/>
    </location>
</feature>
<feature type="region of interest" description="Disordered" evidence="10">
    <location>
        <begin position="154"/>
        <end position="227"/>
    </location>
</feature>
<dbReference type="STRING" id="7375.A0A0L0C6M8"/>
<keyword evidence="13" id="KW-1185">Reference proteome</keyword>
<dbReference type="InterPro" id="IPR045267">
    <property type="entry name" value="CDK11/PITSLRE_STKc"/>
</dbReference>
<feature type="compositionally biased region" description="Low complexity" evidence="10">
    <location>
        <begin position="573"/>
        <end position="583"/>
    </location>
</feature>
<feature type="compositionally biased region" description="Basic and acidic residues" evidence="10">
    <location>
        <begin position="41"/>
        <end position="55"/>
    </location>
</feature>
<feature type="compositionally biased region" description="Basic residues" evidence="10">
    <location>
        <begin position="501"/>
        <end position="512"/>
    </location>
</feature>
<evidence type="ECO:0000313" key="13">
    <source>
        <dbReference type="Proteomes" id="UP000037069"/>
    </source>
</evidence>
<dbReference type="EC" id="2.7.11.22" evidence="2"/>
<feature type="region of interest" description="Disordered" evidence="10">
    <location>
        <begin position="1042"/>
        <end position="1065"/>
    </location>
</feature>
<evidence type="ECO:0000256" key="2">
    <source>
        <dbReference type="ARBA" id="ARBA00012425"/>
    </source>
</evidence>
<dbReference type="InterPro" id="IPR011009">
    <property type="entry name" value="Kinase-like_dom_sf"/>
</dbReference>
<keyword evidence="6 12" id="KW-0418">Kinase</keyword>
<feature type="region of interest" description="Disordered" evidence="10">
    <location>
        <begin position="314"/>
        <end position="710"/>
    </location>
</feature>
<feature type="compositionally biased region" description="Basic and acidic residues" evidence="10">
    <location>
        <begin position="183"/>
        <end position="200"/>
    </location>
</feature>
<dbReference type="SUPFAM" id="SSF56112">
    <property type="entry name" value="Protein kinase-like (PK-like)"/>
    <property type="match status" value="1"/>
</dbReference>
<dbReference type="CDD" id="cd07843">
    <property type="entry name" value="STKc_CDC2L1"/>
    <property type="match status" value="1"/>
</dbReference>
<evidence type="ECO:0000256" key="5">
    <source>
        <dbReference type="ARBA" id="ARBA00022741"/>
    </source>
</evidence>
<dbReference type="SMART" id="SM00220">
    <property type="entry name" value="S_TKc"/>
    <property type="match status" value="1"/>
</dbReference>
<protein>
    <recommendedName>
        <fullName evidence="2">cyclin-dependent kinase</fullName>
        <ecNumber evidence="2">2.7.11.22</ecNumber>
    </recommendedName>
</protein>
<dbReference type="InterPro" id="IPR000719">
    <property type="entry name" value="Prot_kinase_dom"/>
</dbReference>
<feature type="compositionally biased region" description="Basic and acidic residues" evidence="10">
    <location>
        <begin position="656"/>
        <end position="695"/>
    </location>
</feature>
<keyword evidence="4" id="KW-0808">Transferase</keyword>
<gene>
    <name evidence="12" type="ORF">FF38_03469</name>
</gene>
<dbReference type="Gene3D" id="1.10.510.10">
    <property type="entry name" value="Transferase(Phosphotransferase) domain 1"/>
    <property type="match status" value="1"/>
</dbReference>